<dbReference type="InterPro" id="IPR005331">
    <property type="entry name" value="Sulfotransferase"/>
</dbReference>
<evidence type="ECO:0000313" key="2">
    <source>
        <dbReference type="Proteomes" id="UP000054047"/>
    </source>
</evidence>
<keyword evidence="2" id="KW-1185">Reference proteome</keyword>
<evidence type="ECO:0000313" key="1">
    <source>
        <dbReference type="EMBL" id="KIH57370.1"/>
    </source>
</evidence>
<accession>A0A0C2G8X7</accession>
<dbReference type="InterPro" id="IPR007669">
    <property type="entry name" value="Chst-1-like"/>
</dbReference>
<name>A0A0C2G8X7_9BILA</name>
<dbReference type="AlphaFoldDB" id="A0A0C2G8X7"/>
<proteinExistence type="predicted"/>
<dbReference type="GO" id="GO:0050650">
    <property type="term" value="P:chondroitin sulfate proteoglycan biosynthetic process"/>
    <property type="evidence" value="ECO:0007669"/>
    <property type="project" value="InterPro"/>
</dbReference>
<dbReference type="PANTHER" id="PTHR22900:SF5">
    <property type="entry name" value="PROTEIN CBG14245"/>
    <property type="match status" value="1"/>
</dbReference>
<dbReference type="EMBL" id="KN734454">
    <property type="protein sequence ID" value="KIH57370.1"/>
    <property type="molecule type" value="Genomic_DNA"/>
</dbReference>
<dbReference type="Pfam" id="PF03567">
    <property type="entry name" value="Sulfotransfer_2"/>
    <property type="match status" value="1"/>
</dbReference>
<dbReference type="PANTHER" id="PTHR22900">
    <property type="entry name" value="PROTEIN CBG14245-RELATED"/>
    <property type="match status" value="1"/>
</dbReference>
<dbReference type="GO" id="GO:1902884">
    <property type="term" value="P:positive regulation of response to oxidative stress"/>
    <property type="evidence" value="ECO:0007669"/>
    <property type="project" value="InterPro"/>
</dbReference>
<dbReference type="Proteomes" id="UP000054047">
    <property type="component" value="Unassembled WGS sequence"/>
</dbReference>
<protein>
    <recommendedName>
        <fullName evidence="3">Carbohydrate sulfotransferase</fullName>
    </recommendedName>
</protein>
<dbReference type="OrthoDB" id="10336717at2759"/>
<organism evidence="1 2">
    <name type="scientific">Ancylostoma duodenale</name>
    <dbReference type="NCBI Taxonomy" id="51022"/>
    <lineage>
        <taxon>Eukaryota</taxon>
        <taxon>Metazoa</taxon>
        <taxon>Ecdysozoa</taxon>
        <taxon>Nematoda</taxon>
        <taxon>Chromadorea</taxon>
        <taxon>Rhabditida</taxon>
        <taxon>Rhabditina</taxon>
        <taxon>Rhabditomorpha</taxon>
        <taxon>Strongyloidea</taxon>
        <taxon>Ancylostomatidae</taxon>
        <taxon>Ancylostomatinae</taxon>
        <taxon>Ancylostoma</taxon>
    </lineage>
</organism>
<evidence type="ECO:0008006" key="3">
    <source>
        <dbReference type="Google" id="ProtNLM"/>
    </source>
</evidence>
<dbReference type="GO" id="GO:0047756">
    <property type="term" value="F:chondroitin 4-sulfotransferase activity"/>
    <property type="evidence" value="ECO:0007669"/>
    <property type="project" value="InterPro"/>
</dbReference>
<reference evidence="1 2" key="1">
    <citation type="submission" date="2013-12" db="EMBL/GenBank/DDBJ databases">
        <title>Draft genome of the parsitic nematode Ancylostoma duodenale.</title>
        <authorList>
            <person name="Mitreva M."/>
        </authorList>
    </citation>
    <scope>NUCLEOTIDE SEQUENCE [LARGE SCALE GENOMIC DNA]</scope>
    <source>
        <strain evidence="1 2">Zhejiang</strain>
    </source>
</reference>
<gene>
    <name evidence="1" type="ORF">ANCDUO_12438</name>
</gene>
<dbReference type="GO" id="GO:0016020">
    <property type="term" value="C:membrane"/>
    <property type="evidence" value="ECO:0007669"/>
    <property type="project" value="InterPro"/>
</dbReference>
<sequence>MSTVMSMSICYLLRDEEFVSSGRSILRHSWDLGFCLLNNSFRTVDSMMQKLKIHDISKWRLTMVTREPADRFLSAFIDRCIRRCSLQKYSKNYDFIRYSRDPRGTFLNDLNRVLRAQSLAFEQSLRIEDVHHYTNKFFVEDKQKRSWKEVEEGDK</sequence>